<keyword evidence="7 9" id="KW-0472">Membrane</keyword>
<evidence type="ECO:0000256" key="3">
    <source>
        <dbReference type="ARBA" id="ARBA00022475"/>
    </source>
</evidence>
<dbReference type="InterPro" id="IPR037673">
    <property type="entry name" value="MSC/AndL"/>
</dbReference>
<evidence type="ECO:0000256" key="1">
    <source>
        <dbReference type="ARBA" id="ARBA00004141"/>
    </source>
</evidence>
<keyword evidence="11" id="KW-1185">Reference proteome</keyword>
<evidence type="ECO:0000313" key="11">
    <source>
        <dbReference type="Proteomes" id="UP000753802"/>
    </source>
</evidence>
<evidence type="ECO:0000313" key="10">
    <source>
        <dbReference type="EMBL" id="NCI51572.1"/>
    </source>
</evidence>
<evidence type="ECO:0000256" key="6">
    <source>
        <dbReference type="ARBA" id="ARBA00023065"/>
    </source>
</evidence>
<dbReference type="PANTHER" id="PTHR30266:SF2">
    <property type="entry name" value="LARGE-CONDUCTANCE MECHANOSENSITIVE CHANNEL"/>
    <property type="match status" value="1"/>
</dbReference>
<keyword evidence="6 9" id="KW-0406">Ion transport</keyword>
<evidence type="ECO:0000256" key="5">
    <source>
        <dbReference type="ARBA" id="ARBA00022989"/>
    </source>
</evidence>
<evidence type="ECO:0000256" key="8">
    <source>
        <dbReference type="ARBA" id="ARBA00023303"/>
    </source>
</evidence>
<dbReference type="PRINTS" id="PR01264">
    <property type="entry name" value="MECHCHANNEL"/>
</dbReference>
<comment type="subunit">
    <text evidence="9">Homopentamer.</text>
</comment>
<keyword evidence="5 9" id="KW-1133">Transmembrane helix</keyword>
<evidence type="ECO:0000256" key="9">
    <source>
        <dbReference type="HAMAP-Rule" id="MF_00115"/>
    </source>
</evidence>
<proteinExistence type="inferred from homology"/>
<accession>A0ABW9ZWP3</accession>
<dbReference type="Proteomes" id="UP000753802">
    <property type="component" value="Unassembled WGS sequence"/>
</dbReference>
<dbReference type="HAMAP" id="MF_00115">
    <property type="entry name" value="MscL"/>
    <property type="match status" value="1"/>
</dbReference>
<dbReference type="EMBL" id="JAACJS010000015">
    <property type="protein sequence ID" value="NCI51572.1"/>
    <property type="molecule type" value="Genomic_DNA"/>
</dbReference>
<dbReference type="InterPro" id="IPR036019">
    <property type="entry name" value="MscL_channel"/>
</dbReference>
<comment type="similarity">
    <text evidence="9">Belongs to the MscL family.</text>
</comment>
<evidence type="ECO:0000256" key="2">
    <source>
        <dbReference type="ARBA" id="ARBA00022448"/>
    </source>
</evidence>
<feature type="transmembrane region" description="Helical" evidence="9">
    <location>
        <begin position="16"/>
        <end position="37"/>
    </location>
</feature>
<protein>
    <recommendedName>
        <fullName evidence="9">Large-conductance mechanosensitive channel</fullName>
    </recommendedName>
</protein>
<comment type="caution">
    <text evidence="10">The sequence shown here is derived from an EMBL/GenBank/DDBJ whole genome shotgun (WGS) entry which is preliminary data.</text>
</comment>
<comment type="subcellular location">
    <subcellularLocation>
        <location evidence="9">Cell membrane</location>
        <topology evidence="9">Multi-pass membrane protein</topology>
    </subcellularLocation>
    <subcellularLocation>
        <location evidence="1">Membrane</location>
        <topology evidence="1">Multi-pass membrane protein</topology>
    </subcellularLocation>
</comment>
<keyword evidence="3 9" id="KW-1003">Cell membrane</keyword>
<dbReference type="InterPro" id="IPR001185">
    <property type="entry name" value="MS_channel"/>
</dbReference>
<keyword evidence="2 9" id="KW-0813">Transport</keyword>
<dbReference type="NCBIfam" id="TIGR00220">
    <property type="entry name" value="mscL"/>
    <property type="match status" value="1"/>
</dbReference>
<comment type="function">
    <text evidence="9">Channel that opens in response to stretch forces in the membrane lipid bilayer. May participate in the regulation of osmotic pressure changes within the cell.</text>
</comment>
<feature type="transmembrane region" description="Helical" evidence="9">
    <location>
        <begin position="83"/>
        <end position="101"/>
    </location>
</feature>
<dbReference type="RefSeq" id="WP_161819852.1">
    <property type="nucleotide sequence ID" value="NZ_JAACJS010000015.1"/>
</dbReference>
<evidence type="ECO:0000256" key="4">
    <source>
        <dbReference type="ARBA" id="ARBA00022692"/>
    </source>
</evidence>
<dbReference type="NCBIfam" id="NF001843">
    <property type="entry name" value="PRK00567.1-4"/>
    <property type="match status" value="1"/>
</dbReference>
<dbReference type="SUPFAM" id="SSF81330">
    <property type="entry name" value="Gated mechanosensitive channel"/>
    <property type="match status" value="1"/>
</dbReference>
<gene>
    <name evidence="9 10" type="primary">mscL</name>
    <name evidence="10" type="ORF">GWC95_16705</name>
</gene>
<sequence>MGMFKEFKEFAVKGNLVDIAVAFVMGAAFGKIVTSFIDGLVMPLVGLLTGGVNFNDQVYELKAATVDASGKAVNAVVIKYGEFITNLIDFVIVAFCMFLVIKAINRMKKEEPAPAPKPAEPSGTDKLLMEIRDTLKKNNG</sequence>
<dbReference type="Pfam" id="PF01741">
    <property type="entry name" value="MscL"/>
    <property type="match status" value="1"/>
</dbReference>
<dbReference type="PANTHER" id="PTHR30266">
    <property type="entry name" value="MECHANOSENSITIVE CHANNEL MSCL"/>
    <property type="match status" value="1"/>
</dbReference>
<organism evidence="10 11">
    <name type="scientific">Sediminibacterium roseum</name>
    <dbReference type="NCBI Taxonomy" id="1978412"/>
    <lineage>
        <taxon>Bacteria</taxon>
        <taxon>Pseudomonadati</taxon>
        <taxon>Bacteroidota</taxon>
        <taxon>Chitinophagia</taxon>
        <taxon>Chitinophagales</taxon>
        <taxon>Chitinophagaceae</taxon>
        <taxon>Sediminibacterium</taxon>
    </lineage>
</organism>
<evidence type="ECO:0000256" key="7">
    <source>
        <dbReference type="ARBA" id="ARBA00023136"/>
    </source>
</evidence>
<reference evidence="10 11" key="1">
    <citation type="submission" date="2020-01" db="EMBL/GenBank/DDBJ databases">
        <title>Genome analysis.</title>
        <authorList>
            <person name="Wu S."/>
            <person name="Wang G."/>
        </authorList>
    </citation>
    <scope>NUCLEOTIDE SEQUENCE [LARGE SCALE GENOMIC DNA]</scope>
    <source>
        <strain evidence="10 11">SYL130</strain>
    </source>
</reference>
<keyword evidence="8 9" id="KW-0407">Ion channel</keyword>
<keyword evidence="4 9" id="KW-0812">Transmembrane</keyword>
<name>A0ABW9ZWP3_9BACT</name>
<dbReference type="Gene3D" id="1.10.1200.120">
    <property type="entry name" value="Large-conductance mechanosensitive channel, MscL, domain 1"/>
    <property type="match status" value="1"/>
</dbReference>